<dbReference type="GO" id="GO:0005524">
    <property type="term" value="F:ATP binding"/>
    <property type="evidence" value="ECO:0007669"/>
    <property type="project" value="InterPro"/>
</dbReference>
<dbReference type="PROSITE" id="PS50011">
    <property type="entry name" value="PROTEIN_KINASE_DOM"/>
    <property type="match status" value="1"/>
</dbReference>
<evidence type="ECO:0000259" key="1">
    <source>
        <dbReference type="PROSITE" id="PS50011"/>
    </source>
</evidence>
<proteinExistence type="predicted"/>
<dbReference type="InterPro" id="IPR011009">
    <property type="entry name" value="Kinase-like_dom_sf"/>
</dbReference>
<protein>
    <recommendedName>
        <fullName evidence="1">Protein kinase domain-containing protein</fullName>
    </recommendedName>
</protein>
<reference evidence="2 3" key="1">
    <citation type="journal article" date="2024" name="Nat. Commun.">
        <title>Phylogenomics reveals the evolutionary origins of lichenization in chlorophyte algae.</title>
        <authorList>
            <person name="Puginier C."/>
            <person name="Libourel C."/>
            <person name="Otte J."/>
            <person name="Skaloud P."/>
            <person name="Haon M."/>
            <person name="Grisel S."/>
            <person name="Petersen M."/>
            <person name="Berrin J.G."/>
            <person name="Delaux P.M."/>
            <person name="Dal Grande F."/>
            <person name="Keller J."/>
        </authorList>
    </citation>
    <scope>NUCLEOTIDE SEQUENCE [LARGE SCALE GENOMIC DNA]</scope>
    <source>
        <strain evidence="2 3">SAG 2036</strain>
    </source>
</reference>
<dbReference type="Proteomes" id="UP001465755">
    <property type="component" value="Unassembled WGS sequence"/>
</dbReference>
<accession>A0AAW1PQG8</accession>
<dbReference type="InterPro" id="IPR000719">
    <property type="entry name" value="Prot_kinase_dom"/>
</dbReference>
<feature type="domain" description="Protein kinase" evidence="1">
    <location>
        <begin position="72"/>
        <end position="371"/>
    </location>
</feature>
<dbReference type="Pfam" id="PF17667">
    <property type="entry name" value="Pkinase_fungal"/>
    <property type="match status" value="1"/>
</dbReference>
<evidence type="ECO:0000313" key="2">
    <source>
        <dbReference type="EMBL" id="KAK9810712.1"/>
    </source>
</evidence>
<dbReference type="AlphaFoldDB" id="A0AAW1PQG8"/>
<name>A0AAW1PQG8_9CHLO</name>
<gene>
    <name evidence="2" type="ORF">WJX73_001542</name>
</gene>
<dbReference type="InterPro" id="IPR040976">
    <property type="entry name" value="Pkinase_fungal"/>
</dbReference>
<organism evidence="2 3">
    <name type="scientific">Symbiochloris irregularis</name>
    <dbReference type="NCBI Taxonomy" id="706552"/>
    <lineage>
        <taxon>Eukaryota</taxon>
        <taxon>Viridiplantae</taxon>
        <taxon>Chlorophyta</taxon>
        <taxon>core chlorophytes</taxon>
        <taxon>Trebouxiophyceae</taxon>
        <taxon>Trebouxiales</taxon>
        <taxon>Trebouxiaceae</taxon>
        <taxon>Symbiochloris</taxon>
    </lineage>
</organism>
<sequence length="371" mass="40588">MAFDGPVHLQTFSKAAVPGLSDDTAAKVATLLYTDGLGSAAALQMTEPKVVQNLTGLSPNDSRLLKPAAAGYRFGATPREGGAGGLATVDQLEQVAARLEKRHEDWAHQQAKRLKSSITTPLTASEQGCDILQSAKQDVQLAQRIPQRQVPNQRQLSQPHRDLWVGMTIGCDDMELWTLEGSTVTRSGPKPLESRDGQTAEGLLVMIRVFAAESKDLGFHAPPPVQLDMADGRSAYLDTFLGVQGTTRDEPDCPALLVAVLQQVLKLIAWLNERRLLHRDLSPNNIGLYHEQGELKVVLFDLSTLRQMTEGPLGRLTGTPLYMALPLITEPGVARQTTATDLESLFYCLLDVATRRDLHWQNFALDEVPLT</sequence>
<comment type="caution">
    <text evidence="2">The sequence shown here is derived from an EMBL/GenBank/DDBJ whole genome shotgun (WGS) entry which is preliminary data.</text>
</comment>
<dbReference type="SUPFAM" id="SSF56112">
    <property type="entry name" value="Protein kinase-like (PK-like)"/>
    <property type="match status" value="1"/>
</dbReference>
<dbReference type="GO" id="GO:0004672">
    <property type="term" value="F:protein kinase activity"/>
    <property type="evidence" value="ECO:0007669"/>
    <property type="project" value="InterPro"/>
</dbReference>
<keyword evidence="3" id="KW-1185">Reference proteome</keyword>
<dbReference type="EMBL" id="JALJOQ010000014">
    <property type="protein sequence ID" value="KAK9810712.1"/>
    <property type="molecule type" value="Genomic_DNA"/>
</dbReference>
<evidence type="ECO:0000313" key="3">
    <source>
        <dbReference type="Proteomes" id="UP001465755"/>
    </source>
</evidence>
<dbReference type="Gene3D" id="1.10.510.10">
    <property type="entry name" value="Transferase(Phosphotransferase) domain 1"/>
    <property type="match status" value="1"/>
</dbReference>